<feature type="non-terminal residue" evidence="1">
    <location>
        <position position="1"/>
    </location>
</feature>
<dbReference type="EMBL" id="HACA01032558">
    <property type="protein sequence ID" value="CDW49919.1"/>
    <property type="molecule type" value="Transcribed_RNA"/>
</dbReference>
<name>A0A0K2VHL4_LEPSM</name>
<proteinExistence type="predicted"/>
<protein>
    <submittedName>
        <fullName evidence="1">Uncharacterized protein</fullName>
    </submittedName>
</protein>
<reference evidence="1" key="1">
    <citation type="submission" date="2014-05" db="EMBL/GenBank/DDBJ databases">
        <authorList>
            <person name="Chronopoulou M."/>
        </authorList>
    </citation>
    <scope>NUCLEOTIDE SEQUENCE</scope>
    <source>
        <tissue evidence="1">Whole organism</tissue>
    </source>
</reference>
<evidence type="ECO:0000313" key="1">
    <source>
        <dbReference type="EMBL" id="CDW49919.1"/>
    </source>
</evidence>
<sequence length="68" mass="8077">YTLFLEHHYLIFEATKLLNLKQWGPLQSQLSGTTSLDKITQANLWKLQGKQKIKDFIKRVWDHILIPK</sequence>
<organism evidence="1">
    <name type="scientific">Lepeophtheirus salmonis</name>
    <name type="common">Salmon louse</name>
    <name type="synonym">Caligus salmonis</name>
    <dbReference type="NCBI Taxonomy" id="72036"/>
    <lineage>
        <taxon>Eukaryota</taxon>
        <taxon>Metazoa</taxon>
        <taxon>Ecdysozoa</taxon>
        <taxon>Arthropoda</taxon>
        <taxon>Crustacea</taxon>
        <taxon>Multicrustacea</taxon>
        <taxon>Hexanauplia</taxon>
        <taxon>Copepoda</taxon>
        <taxon>Siphonostomatoida</taxon>
        <taxon>Caligidae</taxon>
        <taxon>Lepeophtheirus</taxon>
    </lineage>
</organism>
<dbReference type="AlphaFoldDB" id="A0A0K2VHL4"/>
<accession>A0A0K2VHL4</accession>